<dbReference type="InterPro" id="IPR018394">
    <property type="entry name" value="DNA_photolyase_1_CS_C"/>
</dbReference>
<dbReference type="AlphaFoldDB" id="A0A819DI16"/>
<evidence type="ECO:0000256" key="2">
    <source>
        <dbReference type="ARBA" id="ARBA00005862"/>
    </source>
</evidence>
<feature type="domain" description="Photolyase/cryptochrome alpha/beta" evidence="8">
    <location>
        <begin position="2"/>
        <end position="127"/>
    </location>
</feature>
<dbReference type="Pfam" id="PF03441">
    <property type="entry name" value="FAD_binding_7"/>
    <property type="match status" value="1"/>
</dbReference>
<dbReference type="FunFam" id="1.10.579.10:FF:000003">
    <property type="entry name" value="Deoxyribodipyrimidine photo-lyase"/>
    <property type="match status" value="1"/>
</dbReference>
<dbReference type="EMBL" id="CAJNRG010006282">
    <property type="protein sequence ID" value="CAF2084484.1"/>
    <property type="molecule type" value="Genomic_DNA"/>
</dbReference>
<dbReference type="InterPro" id="IPR036155">
    <property type="entry name" value="Crypto/Photolyase_N_sf"/>
</dbReference>
<evidence type="ECO:0000313" key="9">
    <source>
        <dbReference type="EMBL" id="CAF2084484.1"/>
    </source>
</evidence>
<dbReference type="GO" id="GO:0003677">
    <property type="term" value="F:DNA binding"/>
    <property type="evidence" value="ECO:0007669"/>
    <property type="project" value="TreeGrafter"/>
</dbReference>
<feature type="site" description="Electron transfer via tryptophanyl radical" evidence="7">
    <location>
        <position position="285"/>
    </location>
</feature>
<name>A0A819DI16_9BILA</name>
<dbReference type="GO" id="GO:0071949">
    <property type="term" value="F:FAD binding"/>
    <property type="evidence" value="ECO:0007669"/>
    <property type="project" value="TreeGrafter"/>
</dbReference>
<dbReference type="Gene3D" id="1.10.579.10">
    <property type="entry name" value="DNA Cyclobutane Dipyrimidine Photolyase, subunit A, domain 3"/>
    <property type="match status" value="1"/>
</dbReference>
<feature type="binding site" evidence="6">
    <location>
        <position position="198"/>
    </location>
    <ligand>
        <name>FAD</name>
        <dbReference type="ChEBI" id="CHEBI:57692"/>
    </ligand>
</feature>
<gene>
    <name evidence="10" type="ORF">UXM345_LOCUS7080</name>
    <name evidence="9" type="ORF">XDN619_LOCUS15417</name>
</gene>
<dbReference type="Pfam" id="PF00875">
    <property type="entry name" value="DNA_photolyase"/>
    <property type="match status" value="1"/>
</dbReference>
<dbReference type="GO" id="GO:0006950">
    <property type="term" value="P:response to stress"/>
    <property type="evidence" value="ECO:0007669"/>
    <property type="project" value="UniProtKB-ARBA"/>
</dbReference>
<comment type="cofactor">
    <cofactor evidence="6">
        <name>FAD</name>
        <dbReference type="ChEBI" id="CHEBI:57692"/>
    </cofactor>
    <text evidence="6">Binds 1 FAD per subunit.</text>
</comment>
<dbReference type="Proteomes" id="UP000663842">
    <property type="component" value="Unassembled WGS sequence"/>
</dbReference>
<dbReference type="InterPro" id="IPR006050">
    <property type="entry name" value="DNA_photolyase_N"/>
</dbReference>
<evidence type="ECO:0000313" key="11">
    <source>
        <dbReference type="Proteomes" id="UP000663842"/>
    </source>
</evidence>
<proteinExistence type="inferred from homology"/>
<evidence type="ECO:0000256" key="4">
    <source>
        <dbReference type="ARBA" id="ARBA00022827"/>
    </source>
</evidence>
<evidence type="ECO:0000256" key="1">
    <source>
        <dbReference type="ARBA" id="ARBA00001932"/>
    </source>
</evidence>
<dbReference type="Gene3D" id="3.40.50.620">
    <property type="entry name" value="HUPs"/>
    <property type="match status" value="1"/>
</dbReference>
<evidence type="ECO:0000256" key="5">
    <source>
        <dbReference type="ARBA" id="ARBA00022991"/>
    </source>
</evidence>
<sequence length="401" mass="47277">MRLIIQWFRQDLRISDNPALFVAANKGEILPIYILDDENSGKYKIGSASRIWLHRSLEKLNESLEYKLRIFAGDAKEVIAQLLQKYDISAVYWNRCYEPWRIKRDQTIKEMLKQLGVDAQSFNGSLLIEPWELLKEDNTFYKVFTPFYKKAYLEEGRDFPDKQNVSNLSPHLHFGEISPRQIIYNIQSKVSDKNVEHFLRELIWREFSYYLLYHFPELPDKNFQSKFDYFPWRDQATLLNAWQKGETGYPIVDAGMRELWQTGYMHNRVRMIVGSFLVKNLLLPWHHGKDWFWDCLLDADLANNSASWQWVAGSGADAAPYFRIFNPILQGKKFDPEGSYIFRFIPELNKLPKQFLFNIWEAPSSVLKKAGITLGQNYPNPIIDLKYSREKALQAYNSIKL</sequence>
<dbReference type="EMBL" id="CAJOBF010000579">
    <property type="protein sequence ID" value="CAF3838694.1"/>
    <property type="molecule type" value="Genomic_DNA"/>
</dbReference>
<dbReference type="InterPro" id="IPR014729">
    <property type="entry name" value="Rossmann-like_a/b/a_fold"/>
</dbReference>
<evidence type="ECO:0000313" key="10">
    <source>
        <dbReference type="EMBL" id="CAF3838694.1"/>
    </source>
</evidence>
<comment type="similarity">
    <text evidence="2">Belongs to the DNA photolyase class-1 family.</text>
</comment>
<dbReference type="InterPro" id="IPR036134">
    <property type="entry name" value="Crypto/Photolyase_FAD-like_sf"/>
</dbReference>
<keyword evidence="3 6" id="KW-0285">Flavoprotein</keyword>
<dbReference type="InterPro" id="IPR002081">
    <property type="entry name" value="Cryptochrome/DNA_photolyase_1"/>
</dbReference>
<dbReference type="SUPFAM" id="SSF52425">
    <property type="entry name" value="Cryptochrome/photolyase, N-terminal domain"/>
    <property type="match status" value="1"/>
</dbReference>
<comment type="cofactor">
    <cofactor evidence="1">
        <name>(6R)-5,10-methylene-5,6,7,8-tetrahydrofolate</name>
        <dbReference type="ChEBI" id="CHEBI:15636"/>
    </cofactor>
</comment>
<dbReference type="InterPro" id="IPR005101">
    <property type="entry name" value="Cryptochr/Photolyase_FAD-bd"/>
</dbReference>
<keyword evidence="4 6" id="KW-0274">FAD</keyword>
<dbReference type="GO" id="GO:0006139">
    <property type="term" value="P:nucleobase-containing compound metabolic process"/>
    <property type="evidence" value="ECO:0007669"/>
    <property type="project" value="UniProtKB-ARBA"/>
</dbReference>
<evidence type="ECO:0000256" key="3">
    <source>
        <dbReference type="ARBA" id="ARBA00022630"/>
    </source>
</evidence>
<feature type="site" description="Electron transfer via tryptophanyl radical" evidence="7">
    <location>
        <position position="308"/>
    </location>
</feature>
<feature type="binding site" evidence="6">
    <location>
        <begin position="298"/>
        <end position="300"/>
    </location>
    <ligand>
        <name>FAD</name>
        <dbReference type="ChEBI" id="CHEBI:57692"/>
    </ligand>
</feature>
<dbReference type="Proteomes" id="UP000663887">
    <property type="component" value="Unassembled WGS sequence"/>
</dbReference>
<dbReference type="Gene3D" id="1.25.40.80">
    <property type="match status" value="1"/>
</dbReference>
<accession>A0A819DI16</accession>
<dbReference type="PROSITE" id="PS00394">
    <property type="entry name" value="DNA_PHOTOLYASES_1_1"/>
    <property type="match status" value="1"/>
</dbReference>
<evidence type="ECO:0000256" key="6">
    <source>
        <dbReference type="PIRSR" id="PIRSR602081-1"/>
    </source>
</evidence>
<reference evidence="10" key="1">
    <citation type="submission" date="2021-02" db="EMBL/GenBank/DDBJ databases">
        <authorList>
            <person name="Nowell W R."/>
        </authorList>
    </citation>
    <scope>NUCLEOTIDE SEQUENCE</scope>
</reference>
<dbReference type="PANTHER" id="PTHR11455">
    <property type="entry name" value="CRYPTOCHROME"/>
    <property type="match status" value="1"/>
</dbReference>
<dbReference type="GO" id="GO:0003904">
    <property type="term" value="F:deoxyribodipyrimidine photo-lyase activity"/>
    <property type="evidence" value="ECO:0007669"/>
    <property type="project" value="TreeGrafter"/>
</dbReference>
<dbReference type="GO" id="GO:0009416">
    <property type="term" value="P:response to light stimulus"/>
    <property type="evidence" value="ECO:0007669"/>
    <property type="project" value="TreeGrafter"/>
</dbReference>
<evidence type="ECO:0000256" key="7">
    <source>
        <dbReference type="PIRSR" id="PIRSR602081-2"/>
    </source>
</evidence>
<protein>
    <recommendedName>
        <fullName evidence="8">Photolyase/cryptochrome alpha/beta domain-containing protein</fullName>
    </recommendedName>
</protein>
<dbReference type="PANTHER" id="PTHR11455:SF9">
    <property type="entry name" value="CRYPTOCHROME CIRCADIAN CLOCK 5 ISOFORM X1"/>
    <property type="match status" value="1"/>
</dbReference>
<comment type="caution">
    <text evidence="10">The sequence shown here is derived from an EMBL/GenBank/DDBJ whole genome shotgun (WGS) entry which is preliminary data.</text>
</comment>
<keyword evidence="5" id="KW-0157">Chromophore</keyword>
<dbReference type="PROSITE" id="PS51645">
    <property type="entry name" value="PHR_CRY_ALPHA_BETA"/>
    <property type="match status" value="1"/>
</dbReference>
<organism evidence="10 11">
    <name type="scientific">Rotaria magnacalcarata</name>
    <dbReference type="NCBI Taxonomy" id="392030"/>
    <lineage>
        <taxon>Eukaryota</taxon>
        <taxon>Metazoa</taxon>
        <taxon>Spiralia</taxon>
        <taxon>Gnathifera</taxon>
        <taxon>Rotifera</taxon>
        <taxon>Eurotatoria</taxon>
        <taxon>Bdelloidea</taxon>
        <taxon>Philodinida</taxon>
        <taxon>Philodinidae</taxon>
        <taxon>Rotaria</taxon>
    </lineage>
</organism>
<evidence type="ECO:0000259" key="8">
    <source>
        <dbReference type="PROSITE" id="PS51645"/>
    </source>
</evidence>
<feature type="site" description="Electron transfer via tryptophanyl radical" evidence="7">
    <location>
        <position position="232"/>
    </location>
</feature>
<dbReference type="SUPFAM" id="SSF48173">
    <property type="entry name" value="Cryptochrome/photolyase FAD-binding domain"/>
    <property type="match status" value="1"/>
</dbReference>